<feature type="transmembrane region" description="Helical" evidence="2">
    <location>
        <begin position="614"/>
        <end position="635"/>
    </location>
</feature>
<keyword evidence="2" id="KW-1133">Transmembrane helix</keyword>
<dbReference type="Proteomes" id="UP000277580">
    <property type="component" value="Unassembled WGS sequence"/>
</dbReference>
<sequence>MDMDTDSNNTATQLPSCADTEDDDTTLGPLTPVSRHHSAGFSRRRESSFSEAAASFTTEDFARTPQEAAGVGFCSVGAGMVQVVQVSGKAAVVGGDDVGLGDEEEEVGEVGMLVVNGDGNGDGNGGEVGNEGEEKDVEIYINGALYTLHADAILRPTPTALPITITPTAPFTGYAIRSNSIFKPLGGSPAAIDLTTLYRVTPTSTTTPNGNDSAKNAYHRIKPVQQLLSRGTSGQEEDMYIYDNQQQGFVRTDTTARFPAEEALSLRGLREPGEVGEGNCEELFASAERALRRVEREEAVRRKKSKSKKEREKRFPSIATQVAQFQPSHSSPLAGPAIAFPPPLPPPPQTPPPPVIIERLVSDQSTSTNGGQGQSSWLNIDLPLQRPGTPAPHSSIFTESAPYTHPLPPVPTIPAAAAHHNHPRSRAPSVTSSITSHISQWTTRFSPRRIFAPATAYRTPQQQQHTDLYAPAITLQQLVNECVLVLCLYGHRRSRDPRIARLPLPNAVSDDDFDDRELLTQMRARYNALRGFWRRVLSLRGLRRIAVVEYHRAERHVSSTFQGPTHSPTRLLECYLHPYKCTGERHWVEWAHRLSLDEDRYALEFVEAWRADKVVLAGVVPLSLSVIAGVVWGLYGPDQRHLAAFVLAILVVVFGWSVVALMAVVSYLV</sequence>
<feature type="region of interest" description="Disordered" evidence="1">
    <location>
        <begin position="295"/>
        <end position="316"/>
    </location>
</feature>
<evidence type="ECO:0000313" key="4">
    <source>
        <dbReference type="Proteomes" id="UP000277580"/>
    </source>
</evidence>
<dbReference type="InParanoid" id="A0A3N4KGD7"/>
<keyword evidence="2" id="KW-0472">Membrane</keyword>
<proteinExistence type="predicted"/>
<evidence type="ECO:0000256" key="1">
    <source>
        <dbReference type="SAM" id="MobiDB-lite"/>
    </source>
</evidence>
<dbReference type="OrthoDB" id="9988102at2759"/>
<feature type="transmembrane region" description="Helical" evidence="2">
    <location>
        <begin position="641"/>
        <end position="668"/>
    </location>
</feature>
<gene>
    <name evidence="3" type="ORF">P167DRAFT_548891</name>
</gene>
<evidence type="ECO:0000313" key="3">
    <source>
        <dbReference type="EMBL" id="RPB08528.1"/>
    </source>
</evidence>
<keyword evidence="4" id="KW-1185">Reference proteome</keyword>
<protein>
    <submittedName>
        <fullName evidence="3">Uncharacterized protein</fullName>
    </submittedName>
</protein>
<accession>A0A3N4KGD7</accession>
<name>A0A3N4KGD7_9PEZI</name>
<dbReference type="STRING" id="1392247.A0A3N4KGD7"/>
<dbReference type="EMBL" id="ML119162">
    <property type="protein sequence ID" value="RPB08528.1"/>
    <property type="molecule type" value="Genomic_DNA"/>
</dbReference>
<feature type="region of interest" description="Disordered" evidence="1">
    <location>
        <begin position="1"/>
        <end position="47"/>
    </location>
</feature>
<keyword evidence="2" id="KW-0812">Transmembrane</keyword>
<evidence type="ECO:0000256" key="2">
    <source>
        <dbReference type="SAM" id="Phobius"/>
    </source>
</evidence>
<organism evidence="3 4">
    <name type="scientific">Morchella conica CCBAS932</name>
    <dbReference type="NCBI Taxonomy" id="1392247"/>
    <lineage>
        <taxon>Eukaryota</taxon>
        <taxon>Fungi</taxon>
        <taxon>Dikarya</taxon>
        <taxon>Ascomycota</taxon>
        <taxon>Pezizomycotina</taxon>
        <taxon>Pezizomycetes</taxon>
        <taxon>Pezizales</taxon>
        <taxon>Morchellaceae</taxon>
        <taxon>Morchella</taxon>
    </lineage>
</organism>
<dbReference type="AlphaFoldDB" id="A0A3N4KGD7"/>
<feature type="compositionally biased region" description="Polar residues" evidence="1">
    <location>
        <begin position="1"/>
        <end position="15"/>
    </location>
</feature>
<reference evidence="3 4" key="1">
    <citation type="journal article" date="2018" name="Nat. Ecol. Evol.">
        <title>Pezizomycetes genomes reveal the molecular basis of ectomycorrhizal truffle lifestyle.</title>
        <authorList>
            <person name="Murat C."/>
            <person name="Payen T."/>
            <person name="Noel B."/>
            <person name="Kuo A."/>
            <person name="Morin E."/>
            <person name="Chen J."/>
            <person name="Kohler A."/>
            <person name="Krizsan K."/>
            <person name="Balestrini R."/>
            <person name="Da Silva C."/>
            <person name="Montanini B."/>
            <person name="Hainaut M."/>
            <person name="Levati E."/>
            <person name="Barry K.W."/>
            <person name="Belfiori B."/>
            <person name="Cichocki N."/>
            <person name="Clum A."/>
            <person name="Dockter R.B."/>
            <person name="Fauchery L."/>
            <person name="Guy J."/>
            <person name="Iotti M."/>
            <person name="Le Tacon F."/>
            <person name="Lindquist E.A."/>
            <person name="Lipzen A."/>
            <person name="Malagnac F."/>
            <person name="Mello A."/>
            <person name="Molinier V."/>
            <person name="Miyauchi S."/>
            <person name="Poulain J."/>
            <person name="Riccioni C."/>
            <person name="Rubini A."/>
            <person name="Sitrit Y."/>
            <person name="Splivallo R."/>
            <person name="Traeger S."/>
            <person name="Wang M."/>
            <person name="Zifcakova L."/>
            <person name="Wipf D."/>
            <person name="Zambonelli A."/>
            <person name="Paolocci F."/>
            <person name="Nowrousian M."/>
            <person name="Ottonello S."/>
            <person name="Baldrian P."/>
            <person name="Spatafora J.W."/>
            <person name="Henrissat B."/>
            <person name="Nagy L.G."/>
            <person name="Aury J.M."/>
            <person name="Wincker P."/>
            <person name="Grigoriev I.V."/>
            <person name="Bonfante P."/>
            <person name="Martin F.M."/>
        </authorList>
    </citation>
    <scope>NUCLEOTIDE SEQUENCE [LARGE SCALE GENOMIC DNA]</scope>
    <source>
        <strain evidence="3 4">CCBAS932</strain>
    </source>
</reference>